<comment type="caution">
    <text evidence="2">The sequence shown here is derived from an EMBL/GenBank/DDBJ whole genome shotgun (WGS) entry which is preliminary data.</text>
</comment>
<gene>
    <name evidence="2" type="ORF">C8Q71DRAFT_61451</name>
</gene>
<organism evidence="2 3">
    <name type="scientific">Rhodofomes roseus</name>
    <dbReference type="NCBI Taxonomy" id="34475"/>
    <lineage>
        <taxon>Eukaryota</taxon>
        <taxon>Fungi</taxon>
        <taxon>Dikarya</taxon>
        <taxon>Basidiomycota</taxon>
        <taxon>Agaricomycotina</taxon>
        <taxon>Agaricomycetes</taxon>
        <taxon>Polyporales</taxon>
        <taxon>Rhodofomes</taxon>
    </lineage>
</organism>
<keyword evidence="3" id="KW-1185">Reference proteome</keyword>
<accession>A0ABQ8KGB2</accession>
<evidence type="ECO:0000256" key="1">
    <source>
        <dbReference type="SAM" id="SignalP"/>
    </source>
</evidence>
<reference evidence="2 3" key="1">
    <citation type="journal article" date="2021" name="Environ. Microbiol.">
        <title>Gene family expansions and transcriptome signatures uncover fungal adaptations to wood decay.</title>
        <authorList>
            <person name="Hage H."/>
            <person name="Miyauchi S."/>
            <person name="Viragh M."/>
            <person name="Drula E."/>
            <person name="Min B."/>
            <person name="Chaduli D."/>
            <person name="Navarro D."/>
            <person name="Favel A."/>
            <person name="Norest M."/>
            <person name="Lesage-Meessen L."/>
            <person name="Balint B."/>
            <person name="Merenyi Z."/>
            <person name="de Eugenio L."/>
            <person name="Morin E."/>
            <person name="Martinez A.T."/>
            <person name="Baldrian P."/>
            <person name="Stursova M."/>
            <person name="Martinez M.J."/>
            <person name="Novotny C."/>
            <person name="Magnuson J.K."/>
            <person name="Spatafora J.W."/>
            <person name="Maurice S."/>
            <person name="Pangilinan J."/>
            <person name="Andreopoulos W."/>
            <person name="LaButti K."/>
            <person name="Hundley H."/>
            <person name="Na H."/>
            <person name="Kuo A."/>
            <person name="Barry K."/>
            <person name="Lipzen A."/>
            <person name="Henrissat B."/>
            <person name="Riley R."/>
            <person name="Ahrendt S."/>
            <person name="Nagy L.G."/>
            <person name="Grigoriev I.V."/>
            <person name="Martin F."/>
            <person name="Rosso M.N."/>
        </authorList>
    </citation>
    <scope>NUCLEOTIDE SEQUENCE [LARGE SCALE GENOMIC DNA]</scope>
    <source>
        <strain evidence="2 3">CIRM-BRFM 1785</strain>
    </source>
</reference>
<dbReference type="EMBL" id="JADCUA010000010">
    <property type="protein sequence ID" value="KAH9836818.1"/>
    <property type="molecule type" value="Genomic_DNA"/>
</dbReference>
<evidence type="ECO:0000313" key="3">
    <source>
        <dbReference type="Proteomes" id="UP000814176"/>
    </source>
</evidence>
<evidence type="ECO:0000313" key="2">
    <source>
        <dbReference type="EMBL" id="KAH9836818.1"/>
    </source>
</evidence>
<keyword evidence="1" id="KW-0732">Signal</keyword>
<dbReference type="RefSeq" id="XP_047779056.1">
    <property type="nucleotide sequence ID" value="XM_047919624.1"/>
</dbReference>
<proteinExistence type="predicted"/>
<evidence type="ECO:0008006" key="4">
    <source>
        <dbReference type="Google" id="ProtNLM"/>
    </source>
</evidence>
<sequence>MFCINHDWLSIAEAVCLWMPFAPAEGQSPWQAYADSVAQGKRICRPTKCTVIYFTVCYEVYHLLWHFAGDRNCGLVPSRTLRRGRVCGGRLSQSTSVDSVHYRAQHSVLSGDIENDAKHTMHVVRCISFHTRAILLPHAGIIISPHVRMAVMPPKKTTSPVRILMFPGSFSGAQTSSRMNAESLDSFGSWRAPRRAGGAECRATGHG</sequence>
<feature type="chain" id="PRO_5046103541" description="Secreted protein" evidence="1">
    <location>
        <begin position="27"/>
        <end position="207"/>
    </location>
</feature>
<feature type="signal peptide" evidence="1">
    <location>
        <begin position="1"/>
        <end position="26"/>
    </location>
</feature>
<protein>
    <recommendedName>
        <fullName evidence="4">Secreted protein</fullName>
    </recommendedName>
</protein>
<name>A0ABQ8KGB2_9APHY</name>
<dbReference type="Proteomes" id="UP000814176">
    <property type="component" value="Unassembled WGS sequence"/>
</dbReference>
<dbReference type="GeneID" id="72000356"/>